<evidence type="ECO:0000313" key="1">
    <source>
        <dbReference type="EMBL" id="ARQ01928.1"/>
    </source>
</evidence>
<evidence type="ECO:0000313" key="2">
    <source>
        <dbReference type="Proteomes" id="UP000194137"/>
    </source>
</evidence>
<dbReference type="RefSeq" id="WP_086090323.1">
    <property type="nucleotide sequence ID" value="NZ_CP021112.1"/>
</dbReference>
<proteinExistence type="predicted"/>
<gene>
    <name evidence="1" type="ORF">CAK95_24625</name>
</gene>
<organism evidence="1 2">
    <name type="scientific">Pseudorhodoplanes sinuspersici</name>
    <dbReference type="NCBI Taxonomy" id="1235591"/>
    <lineage>
        <taxon>Bacteria</taxon>
        <taxon>Pseudomonadati</taxon>
        <taxon>Pseudomonadota</taxon>
        <taxon>Alphaproteobacteria</taxon>
        <taxon>Hyphomicrobiales</taxon>
        <taxon>Pseudorhodoplanes</taxon>
    </lineage>
</organism>
<accession>A0A1W6ZXC3</accession>
<dbReference type="AlphaFoldDB" id="A0A1W6ZXC3"/>
<dbReference type="EMBL" id="CP021112">
    <property type="protein sequence ID" value="ARQ01928.1"/>
    <property type="molecule type" value="Genomic_DNA"/>
</dbReference>
<reference evidence="1 2" key="1">
    <citation type="submission" date="2017-05" db="EMBL/GenBank/DDBJ databases">
        <title>Full genome sequence of Pseudorhodoplanes sinuspersici.</title>
        <authorList>
            <person name="Dastgheib S.M.M."/>
            <person name="Shavandi M."/>
            <person name="Tirandaz H."/>
        </authorList>
    </citation>
    <scope>NUCLEOTIDE SEQUENCE [LARGE SCALE GENOMIC DNA]</scope>
    <source>
        <strain evidence="1 2">RIPI110</strain>
    </source>
</reference>
<sequence length="74" mass="8096">MQKVDLDAMSIEELAKLRDDAAAKLAEKVEARQQELEAELARLAIYGKPRKAAPAPKLLKQPLKDLKDTAAKAA</sequence>
<protein>
    <submittedName>
        <fullName evidence="1">Uncharacterized protein</fullName>
    </submittedName>
</protein>
<keyword evidence="2" id="KW-1185">Reference proteome</keyword>
<dbReference type="Proteomes" id="UP000194137">
    <property type="component" value="Chromosome"/>
</dbReference>
<dbReference type="KEGG" id="psin:CAK95_24625"/>
<name>A0A1W6ZXC3_9HYPH</name>
<dbReference type="STRING" id="1235591.CAK95_24625"/>